<evidence type="ECO:0000256" key="3">
    <source>
        <dbReference type="ARBA" id="ARBA00023015"/>
    </source>
</evidence>
<feature type="domain" description="ANTAR" evidence="5">
    <location>
        <begin position="167"/>
        <end position="228"/>
    </location>
</feature>
<evidence type="ECO:0000256" key="4">
    <source>
        <dbReference type="ARBA" id="ARBA00023163"/>
    </source>
</evidence>
<organism evidence="6 7">
    <name type="scientific">Amycolatopsis thailandensis</name>
    <dbReference type="NCBI Taxonomy" id="589330"/>
    <lineage>
        <taxon>Bacteria</taxon>
        <taxon>Bacillati</taxon>
        <taxon>Actinomycetota</taxon>
        <taxon>Actinomycetes</taxon>
        <taxon>Pseudonocardiales</taxon>
        <taxon>Pseudonocardiaceae</taxon>
        <taxon>Amycolatopsis</taxon>
    </lineage>
</organism>
<dbReference type="AlphaFoldDB" id="A0A229SFH4"/>
<dbReference type="InterPro" id="IPR005561">
    <property type="entry name" value="ANTAR"/>
</dbReference>
<dbReference type="Gene3D" id="1.10.10.10">
    <property type="entry name" value="Winged helix-like DNA-binding domain superfamily/Winged helix DNA-binding domain"/>
    <property type="match status" value="1"/>
</dbReference>
<evidence type="ECO:0000259" key="5">
    <source>
        <dbReference type="PROSITE" id="PS50921"/>
    </source>
</evidence>
<dbReference type="InterPro" id="IPR036388">
    <property type="entry name" value="WH-like_DNA-bd_sf"/>
</dbReference>
<evidence type="ECO:0000256" key="2">
    <source>
        <dbReference type="ARBA" id="ARBA00022777"/>
    </source>
</evidence>
<sequence length="234" mass="25651">MNTADKVENREGGLAAVLSQIARALQAEPDVETTLAAIVKATIDHIDGAEHAGISLVERQGKIRTVAPSSESVVEIDQAQYRTGQGPCVDAISEHEIYRTGDLADEDRWPDFTPAAVRAGARSMLSYRLFVTDTTLGALNIYSTRLFAFSKQTELDGRMFATHAAIALVGAQKEAHLHQAIEHRDTIGMAKGILMQRHDIDHARAFSMLVEASQHSNLKLHDIAAWLVEHRHAI</sequence>
<gene>
    <name evidence="6" type="ORF">CFP71_07105</name>
</gene>
<name>A0A229SFH4_9PSEU</name>
<evidence type="ECO:0000313" key="7">
    <source>
        <dbReference type="Proteomes" id="UP000215223"/>
    </source>
</evidence>
<dbReference type="InterPro" id="IPR003018">
    <property type="entry name" value="GAF"/>
</dbReference>
<keyword evidence="1" id="KW-0808">Transferase</keyword>
<dbReference type="RefSeq" id="WP_093933024.1">
    <property type="nucleotide sequence ID" value="NZ_NMQT01000022.1"/>
</dbReference>
<keyword evidence="4" id="KW-0804">Transcription</keyword>
<dbReference type="Gene3D" id="3.30.450.40">
    <property type="match status" value="1"/>
</dbReference>
<keyword evidence="3" id="KW-0805">Transcription regulation</keyword>
<evidence type="ECO:0000256" key="1">
    <source>
        <dbReference type="ARBA" id="ARBA00022679"/>
    </source>
</evidence>
<dbReference type="InterPro" id="IPR029016">
    <property type="entry name" value="GAF-like_dom_sf"/>
</dbReference>
<dbReference type="SUPFAM" id="SSF55781">
    <property type="entry name" value="GAF domain-like"/>
    <property type="match status" value="1"/>
</dbReference>
<dbReference type="SMART" id="SM00065">
    <property type="entry name" value="GAF"/>
    <property type="match status" value="1"/>
</dbReference>
<dbReference type="GO" id="GO:0016301">
    <property type="term" value="F:kinase activity"/>
    <property type="evidence" value="ECO:0007669"/>
    <property type="project" value="UniProtKB-KW"/>
</dbReference>
<protein>
    <submittedName>
        <fullName evidence="6">Antitermination regulator</fullName>
    </submittedName>
</protein>
<dbReference type="OrthoDB" id="4629915at2"/>
<dbReference type="Pfam" id="PF13185">
    <property type="entry name" value="GAF_2"/>
    <property type="match status" value="1"/>
</dbReference>
<dbReference type="SMART" id="SM01012">
    <property type="entry name" value="ANTAR"/>
    <property type="match status" value="1"/>
</dbReference>
<dbReference type="SUPFAM" id="SSF52172">
    <property type="entry name" value="CheY-like"/>
    <property type="match status" value="1"/>
</dbReference>
<dbReference type="InterPro" id="IPR012074">
    <property type="entry name" value="GAF_ANTAR"/>
</dbReference>
<comment type="caution">
    <text evidence="6">The sequence shown here is derived from an EMBL/GenBank/DDBJ whole genome shotgun (WGS) entry which is preliminary data.</text>
</comment>
<dbReference type="GO" id="GO:0003723">
    <property type="term" value="F:RNA binding"/>
    <property type="evidence" value="ECO:0007669"/>
    <property type="project" value="InterPro"/>
</dbReference>
<dbReference type="Proteomes" id="UP000215223">
    <property type="component" value="Unassembled WGS sequence"/>
</dbReference>
<proteinExistence type="predicted"/>
<dbReference type="Pfam" id="PF03861">
    <property type="entry name" value="ANTAR"/>
    <property type="match status" value="1"/>
</dbReference>
<accession>A0A229SFH4</accession>
<evidence type="ECO:0000313" key="6">
    <source>
        <dbReference type="EMBL" id="OXM57580.1"/>
    </source>
</evidence>
<keyword evidence="2" id="KW-0418">Kinase</keyword>
<dbReference type="PROSITE" id="PS50921">
    <property type="entry name" value="ANTAR"/>
    <property type="match status" value="1"/>
</dbReference>
<reference evidence="6 7" key="1">
    <citation type="submission" date="2017-07" db="EMBL/GenBank/DDBJ databases">
        <title>Amycolatopsis thailandensis Genome sequencing and assembly.</title>
        <authorList>
            <person name="Kaur N."/>
            <person name="Mayilraj S."/>
        </authorList>
    </citation>
    <scope>NUCLEOTIDE SEQUENCE [LARGE SCALE GENOMIC DNA]</scope>
    <source>
        <strain evidence="6 7">JCM 16380</strain>
    </source>
</reference>
<dbReference type="EMBL" id="NMQT01000022">
    <property type="protein sequence ID" value="OXM57580.1"/>
    <property type="molecule type" value="Genomic_DNA"/>
</dbReference>
<keyword evidence="7" id="KW-1185">Reference proteome</keyword>
<dbReference type="PIRSF" id="PIRSF036625">
    <property type="entry name" value="GAF_ANTAR"/>
    <property type="match status" value="1"/>
</dbReference>
<dbReference type="InterPro" id="IPR011006">
    <property type="entry name" value="CheY-like_superfamily"/>
</dbReference>